<dbReference type="PANTHER" id="PTHR43133">
    <property type="entry name" value="RNA POLYMERASE ECF-TYPE SIGMA FACTO"/>
    <property type="match status" value="1"/>
</dbReference>
<keyword evidence="2" id="KW-0805">Transcription regulation</keyword>
<sequence>MDNTVVDSLIRAAQEGDATAFNDLLVAHYDRIYACAFRFCGEVATAEDITQQVCIKLADSLEQFRFDSAFTTWLYRVVVNCAIDWQRKHDKHRLNSSDCHLGEGHAEEPSLIGGESHGEAVVTLMQLLTLMDSMGSGFKETVLLVFGEGFTHFEAAQILEVKETTVSWRIHEVRKRVKAMGVLSV</sequence>
<dbReference type="Gene3D" id="1.10.1740.10">
    <property type="match status" value="1"/>
</dbReference>
<evidence type="ECO:0000313" key="7">
    <source>
        <dbReference type="Proteomes" id="UP001156870"/>
    </source>
</evidence>
<dbReference type="Pfam" id="PF04542">
    <property type="entry name" value="Sigma70_r2"/>
    <property type="match status" value="1"/>
</dbReference>
<dbReference type="InterPro" id="IPR014284">
    <property type="entry name" value="RNA_pol_sigma-70_dom"/>
</dbReference>
<feature type="domain" description="RNA polymerase sigma-70 region 2" evidence="5">
    <location>
        <begin position="26"/>
        <end position="91"/>
    </location>
</feature>
<keyword evidence="6" id="KW-0240">DNA-directed RNA polymerase</keyword>
<dbReference type="Gene3D" id="1.10.10.10">
    <property type="entry name" value="Winged helix-like DNA-binding domain superfamily/Winged helix DNA-binding domain"/>
    <property type="match status" value="1"/>
</dbReference>
<evidence type="ECO:0000256" key="3">
    <source>
        <dbReference type="ARBA" id="ARBA00023082"/>
    </source>
</evidence>
<dbReference type="InterPro" id="IPR013324">
    <property type="entry name" value="RNA_pol_sigma_r3/r4-like"/>
</dbReference>
<dbReference type="GO" id="GO:0016987">
    <property type="term" value="F:sigma factor activity"/>
    <property type="evidence" value="ECO:0007669"/>
    <property type="project" value="UniProtKB-KW"/>
</dbReference>
<evidence type="ECO:0000256" key="1">
    <source>
        <dbReference type="ARBA" id="ARBA00010641"/>
    </source>
</evidence>
<proteinExistence type="inferred from homology"/>
<evidence type="ECO:0000259" key="5">
    <source>
        <dbReference type="Pfam" id="PF04542"/>
    </source>
</evidence>
<dbReference type="InterPro" id="IPR013325">
    <property type="entry name" value="RNA_pol_sigma_r2"/>
</dbReference>
<name>A0AA37T810_9GAMM</name>
<evidence type="ECO:0000313" key="6">
    <source>
        <dbReference type="EMBL" id="GLS24970.1"/>
    </source>
</evidence>
<evidence type="ECO:0000256" key="2">
    <source>
        <dbReference type="ARBA" id="ARBA00023015"/>
    </source>
</evidence>
<reference evidence="6 7" key="1">
    <citation type="journal article" date="2014" name="Int. J. Syst. Evol. Microbiol.">
        <title>Complete genome sequence of Corynebacterium casei LMG S-19264T (=DSM 44701T), isolated from a smear-ripened cheese.</title>
        <authorList>
            <consortium name="US DOE Joint Genome Institute (JGI-PGF)"/>
            <person name="Walter F."/>
            <person name="Albersmeier A."/>
            <person name="Kalinowski J."/>
            <person name="Ruckert C."/>
        </authorList>
    </citation>
    <scope>NUCLEOTIDE SEQUENCE [LARGE SCALE GENOMIC DNA]</scope>
    <source>
        <strain evidence="6 7">NBRC 110095</strain>
    </source>
</reference>
<gene>
    <name evidence="6" type="ORF">GCM10007877_06840</name>
</gene>
<keyword evidence="4" id="KW-0804">Transcription</keyword>
<dbReference type="RefSeq" id="WP_232592214.1">
    <property type="nucleotide sequence ID" value="NZ_BSPD01000020.1"/>
</dbReference>
<dbReference type="InterPro" id="IPR007627">
    <property type="entry name" value="RNA_pol_sigma70_r2"/>
</dbReference>
<accession>A0AA37T810</accession>
<comment type="similarity">
    <text evidence="1">Belongs to the sigma-70 factor family. ECF subfamily.</text>
</comment>
<dbReference type="GO" id="GO:0000428">
    <property type="term" value="C:DNA-directed RNA polymerase complex"/>
    <property type="evidence" value="ECO:0007669"/>
    <property type="project" value="UniProtKB-KW"/>
</dbReference>
<dbReference type="PANTHER" id="PTHR43133:SF46">
    <property type="entry name" value="RNA POLYMERASE SIGMA-70 FACTOR ECF SUBFAMILY"/>
    <property type="match status" value="1"/>
</dbReference>
<dbReference type="SUPFAM" id="SSF88946">
    <property type="entry name" value="Sigma2 domain of RNA polymerase sigma factors"/>
    <property type="match status" value="1"/>
</dbReference>
<dbReference type="InterPro" id="IPR036388">
    <property type="entry name" value="WH-like_DNA-bd_sf"/>
</dbReference>
<dbReference type="InterPro" id="IPR039425">
    <property type="entry name" value="RNA_pol_sigma-70-like"/>
</dbReference>
<comment type="caution">
    <text evidence="6">The sequence shown here is derived from an EMBL/GenBank/DDBJ whole genome shotgun (WGS) entry which is preliminary data.</text>
</comment>
<dbReference type="EMBL" id="BSPD01000020">
    <property type="protein sequence ID" value="GLS24970.1"/>
    <property type="molecule type" value="Genomic_DNA"/>
</dbReference>
<dbReference type="SUPFAM" id="SSF88659">
    <property type="entry name" value="Sigma3 and sigma4 domains of RNA polymerase sigma factors"/>
    <property type="match status" value="1"/>
</dbReference>
<dbReference type="NCBIfam" id="TIGR02937">
    <property type="entry name" value="sigma70-ECF"/>
    <property type="match status" value="1"/>
</dbReference>
<keyword evidence="3" id="KW-0731">Sigma factor</keyword>
<dbReference type="AlphaFoldDB" id="A0AA37T810"/>
<protein>
    <submittedName>
        <fullName evidence="6">DNA-directed RNA polymerase sigma-70 factor</fullName>
    </submittedName>
</protein>
<dbReference type="Proteomes" id="UP001156870">
    <property type="component" value="Unassembled WGS sequence"/>
</dbReference>
<dbReference type="GO" id="GO:0006352">
    <property type="term" value="P:DNA-templated transcription initiation"/>
    <property type="evidence" value="ECO:0007669"/>
    <property type="project" value="InterPro"/>
</dbReference>
<evidence type="ECO:0000256" key="4">
    <source>
        <dbReference type="ARBA" id="ARBA00023163"/>
    </source>
</evidence>
<organism evidence="6 7">
    <name type="scientific">Marinibactrum halimedae</name>
    <dbReference type="NCBI Taxonomy" id="1444977"/>
    <lineage>
        <taxon>Bacteria</taxon>
        <taxon>Pseudomonadati</taxon>
        <taxon>Pseudomonadota</taxon>
        <taxon>Gammaproteobacteria</taxon>
        <taxon>Cellvibrionales</taxon>
        <taxon>Cellvibrionaceae</taxon>
        <taxon>Marinibactrum</taxon>
    </lineage>
</organism>
<keyword evidence="7" id="KW-1185">Reference proteome</keyword>